<accession>A0A7E6FAD3</accession>
<proteinExistence type="predicted"/>
<name>A0A7E6FAD3_9MOLL</name>
<sequence length="126" mass="14546">MKRNGFSLRTRIKLAQKMPDAYEEMIKLRSYIINLHKNTNFELCHTANMDEVPLNFDAPSNRTVNQKGAIKTRGHEKTRTAVLACCADGTQLPHMLIFKKKDQDGMKLWRKRPGNLFKKPSMPVQC</sequence>
<gene>
    <name evidence="2" type="primary">LOC118765647</name>
</gene>
<keyword evidence="1" id="KW-1185">Reference proteome</keyword>
<dbReference type="KEGG" id="osn:118765647"/>
<reference evidence="2" key="1">
    <citation type="submission" date="2025-08" db="UniProtKB">
        <authorList>
            <consortium name="RefSeq"/>
        </authorList>
    </citation>
    <scope>IDENTIFICATION</scope>
</reference>
<evidence type="ECO:0000313" key="1">
    <source>
        <dbReference type="Proteomes" id="UP000515154"/>
    </source>
</evidence>
<dbReference type="Proteomes" id="UP000515154">
    <property type="component" value="Linkage group LG12"/>
</dbReference>
<organism evidence="1 2">
    <name type="scientific">Octopus sinensis</name>
    <name type="common">East Asian common octopus</name>
    <dbReference type="NCBI Taxonomy" id="2607531"/>
    <lineage>
        <taxon>Eukaryota</taxon>
        <taxon>Metazoa</taxon>
        <taxon>Spiralia</taxon>
        <taxon>Lophotrochozoa</taxon>
        <taxon>Mollusca</taxon>
        <taxon>Cephalopoda</taxon>
        <taxon>Coleoidea</taxon>
        <taxon>Octopodiformes</taxon>
        <taxon>Octopoda</taxon>
        <taxon>Incirrata</taxon>
        <taxon>Octopodidae</taxon>
        <taxon>Octopus</taxon>
    </lineage>
</organism>
<protein>
    <submittedName>
        <fullName evidence="2">Uncharacterized protein LOC118765647</fullName>
    </submittedName>
</protein>
<evidence type="ECO:0000313" key="2">
    <source>
        <dbReference type="RefSeq" id="XP_036363912.1"/>
    </source>
</evidence>
<dbReference type="RefSeq" id="XP_036363912.1">
    <property type="nucleotide sequence ID" value="XM_036508019.1"/>
</dbReference>
<dbReference type="AlphaFoldDB" id="A0A7E6FAD3"/>